<dbReference type="PANTHER" id="PTHR38937:SF2">
    <property type="entry name" value="MEMBRANE PROTEIN OF ER BODY-LIKE PROTEIN ISOFORM X1"/>
    <property type="match status" value="1"/>
</dbReference>
<sequence>MYKEDYMSLLLEEDEDEAEDYVLPLIRKNSKLHKRVTETYMHVHTTNANVEAPENGDNRTLEDQNGNFSVNGDHGSLPFVAESNGGHQETENSSFYYDTDEDGEDRGNTFVTNNEMYISVDIPHGSELPMKMLHDADTINVKDSNGDSILTNGNKTLITKTDMNIQSEITTETEGAGTEVSSQITKEEHDSRQPVAEQRILGRRGYAIEIFKSIVYGGLDECITSLSVISSSAGGGAATLNTLALQLANLIGGIFIIFHNLCQLKNDRPDDAVNQVPERINKYRELLGMRQNFVLHAFVAILSYLLVGSMAPAIFYFSFRKSDHKELKLLAVAVASFLCILVLATLKAYVQRPPQTYIRTVVCYLIIGVIVSGVSYGGGKFFEWYLDKLGLFKNLGSVPTLSTPVKPPTNQAWASF</sequence>
<evidence type="ECO:0000256" key="2">
    <source>
        <dbReference type="SAM" id="Phobius"/>
    </source>
</evidence>
<feature type="transmembrane region" description="Helical" evidence="2">
    <location>
        <begin position="356"/>
        <end position="378"/>
    </location>
</feature>
<name>A0AAV3PDX2_LITER</name>
<protein>
    <submittedName>
        <fullName evidence="3">Transporter</fullName>
    </submittedName>
</protein>
<dbReference type="InterPro" id="IPR052843">
    <property type="entry name" value="ER_body_metal_sequester"/>
</dbReference>
<keyword evidence="2" id="KW-0812">Transmembrane</keyword>
<gene>
    <name evidence="3" type="ORF">LIER_08936</name>
</gene>
<comment type="caution">
    <text evidence="3">The sequence shown here is derived from an EMBL/GenBank/DDBJ whole genome shotgun (WGS) entry which is preliminary data.</text>
</comment>
<evidence type="ECO:0000256" key="1">
    <source>
        <dbReference type="SAM" id="MobiDB-lite"/>
    </source>
</evidence>
<feature type="region of interest" description="Disordered" evidence="1">
    <location>
        <begin position="172"/>
        <end position="191"/>
    </location>
</feature>
<accession>A0AAV3PDX2</accession>
<dbReference type="EMBL" id="BAABME010001483">
    <property type="protein sequence ID" value="GAA0149864.1"/>
    <property type="molecule type" value="Genomic_DNA"/>
</dbReference>
<keyword evidence="2" id="KW-0472">Membrane</keyword>
<organism evidence="3 4">
    <name type="scientific">Lithospermum erythrorhizon</name>
    <name type="common">Purple gromwell</name>
    <name type="synonym">Lithospermum officinale var. erythrorhizon</name>
    <dbReference type="NCBI Taxonomy" id="34254"/>
    <lineage>
        <taxon>Eukaryota</taxon>
        <taxon>Viridiplantae</taxon>
        <taxon>Streptophyta</taxon>
        <taxon>Embryophyta</taxon>
        <taxon>Tracheophyta</taxon>
        <taxon>Spermatophyta</taxon>
        <taxon>Magnoliopsida</taxon>
        <taxon>eudicotyledons</taxon>
        <taxon>Gunneridae</taxon>
        <taxon>Pentapetalae</taxon>
        <taxon>asterids</taxon>
        <taxon>lamiids</taxon>
        <taxon>Boraginales</taxon>
        <taxon>Boraginaceae</taxon>
        <taxon>Boraginoideae</taxon>
        <taxon>Lithospermeae</taxon>
        <taxon>Lithospermum</taxon>
    </lineage>
</organism>
<dbReference type="PANTHER" id="PTHR38937">
    <property type="entry name" value="MEMBRANE PROTEIN OF ER BODY-LIKE PROTEIN"/>
    <property type="match status" value="1"/>
</dbReference>
<dbReference type="Proteomes" id="UP001454036">
    <property type="component" value="Unassembled WGS sequence"/>
</dbReference>
<keyword evidence="4" id="KW-1185">Reference proteome</keyword>
<evidence type="ECO:0000313" key="4">
    <source>
        <dbReference type="Proteomes" id="UP001454036"/>
    </source>
</evidence>
<evidence type="ECO:0000313" key="3">
    <source>
        <dbReference type="EMBL" id="GAA0149864.1"/>
    </source>
</evidence>
<reference evidence="3 4" key="1">
    <citation type="submission" date="2024-01" db="EMBL/GenBank/DDBJ databases">
        <title>The complete chloroplast genome sequence of Lithospermum erythrorhizon: insights into the phylogenetic relationship among Boraginaceae species and the maternal lineages of purple gromwells.</title>
        <authorList>
            <person name="Okada T."/>
            <person name="Watanabe K."/>
        </authorList>
    </citation>
    <scope>NUCLEOTIDE SEQUENCE [LARGE SCALE GENOMIC DNA]</scope>
</reference>
<feature type="transmembrane region" description="Helical" evidence="2">
    <location>
        <begin position="293"/>
        <end position="317"/>
    </location>
</feature>
<proteinExistence type="predicted"/>
<feature type="transmembrane region" description="Helical" evidence="2">
    <location>
        <begin position="329"/>
        <end position="350"/>
    </location>
</feature>
<keyword evidence="2" id="KW-1133">Transmembrane helix</keyword>
<dbReference type="AlphaFoldDB" id="A0AAV3PDX2"/>